<dbReference type="PANTHER" id="PTHR10039:SF14">
    <property type="entry name" value="NACHT DOMAIN-CONTAINING PROTEIN"/>
    <property type="match status" value="1"/>
</dbReference>
<evidence type="ECO:0000313" key="4">
    <source>
        <dbReference type="Proteomes" id="UP001303647"/>
    </source>
</evidence>
<dbReference type="Gene3D" id="3.40.50.300">
    <property type="entry name" value="P-loop containing nucleotide triphosphate hydrolases"/>
    <property type="match status" value="1"/>
</dbReference>
<sequence length="690" mass="77616">MEGLGAAASTIAVVELAAKIASLCLKYSAAVMNAKTDIERLQQCTASLKTIVEGAQALLHSPHGTRLQTSQKLREALNNTYLQLGDIAAKLEAKLYEGRRAKFKRFFGLQALKWPFESNDVDKIIATLEREMASFSTALQVDQTAGILDINRKIDLTKLPNVTGAAFDSQINEHDPRCHPDTRVDLLAEIDRWIEDPKGKCIFWLCGMAGTGKSTISRTLAARFSARSILGASFLFKKGDGDRGKAAMLFTTIASQLVHRLPILAPHVRDAIDSDSAIADKNKGEQFQKLLLEPLNKCNGVPHIPTIILVVIDALDECDREEDAMAIIRILSKAKEVTSVALRFFITSRPELFIRSGFDEIHGEYQDMVLHRIPEPVVEHDISAFLRYELARIRDGYNNQALKDLQLPPDWPSKDDIRDLTHMAVPLFIFAATVCRFIADKGRSNPAIRLKKILEYQMAADHSRLDNLDATYLPILEQLISGRTGQDKTDVLTAFRDVVGPIILLAQPLSVRSLTRLLNVEAYAVHDQLNSLHSVLDISSHMDIPIRLFHLSFRDFLVDPTKRTTNDFWVDERKCHKTLADRCIQLMQKHLKKDICNLQSPGKLRSEIDWQIISTSVPTEVQYACQYWVYHTKESRGNVRDGGLVHSFLTRHLLHWLEALGLLGRISESIGMVDDLLVLLDVWWATYGLF</sequence>
<accession>A0AAN7CVZ7</accession>
<dbReference type="PANTHER" id="PTHR10039">
    <property type="entry name" value="AMELOGENIN"/>
    <property type="match status" value="1"/>
</dbReference>
<dbReference type="InterPro" id="IPR027417">
    <property type="entry name" value="P-loop_NTPase"/>
</dbReference>
<gene>
    <name evidence="3" type="ORF">C7999DRAFT_39481</name>
</gene>
<keyword evidence="4" id="KW-1185">Reference proteome</keyword>
<dbReference type="InterPro" id="IPR056884">
    <property type="entry name" value="NPHP3-like_N"/>
</dbReference>
<reference evidence="3" key="1">
    <citation type="journal article" date="2023" name="Mol. Phylogenet. Evol.">
        <title>Genome-scale phylogeny and comparative genomics of the fungal order Sordariales.</title>
        <authorList>
            <person name="Hensen N."/>
            <person name="Bonometti L."/>
            <person name="Westerberg I."/>
            <person name="Brannstrom I.O."/>
            <person name="Guillou S."/>
            <person name="Cros-Aarteil S."/>
            <person name="Calhoun S."/>
            <person name="Haridas S."/>
            <person name="Kuo A."/>
            <person name="Mondo S."/>
            <person name="Pangilinan J."/>
            <person name="Riley R."/>
            <person name="LaButti K."/>
            <person name="Andreopoulos B."/>
            <person name="Lipzen A."/>
            <person name="Chen C."/>
            <person name="Yan M."/>
            <person name="Daum C."/>
            <person name="Ng V."/>
            <person name="Clum A."/>
            <person name="Steindorff A."/>
            <person name="Ohm R.A."/>
            <person name="Martin F."/>
            <person name="Silar P."/>
            <person name="Natvig D.O."/>
            <person name="Lalanne C."/>
            <person name="Gautier V."/>
            <person name="Ament-Velasquez S.L."/>
            <person name="Kruys A."/>
            <person name="Hutchinson M.I."/>
            <person name="Powell A.J."/>
            <person name="Barry K."/>
            <person name="Miller A.N."/>
            <person name="Grigoriev I.V."/>
            <person name="Debuchy R."/>
            <person name="Gladieux P."/>
            <person name="Hiltunen Thoren M."/>
            <person name="Johannesson H."/>
        </authorList>
    </citation>
    <scope>NUCLEOTIDE SEQUENCE</scope>
    <source>
        <strain evidence="3">CBS 359.72</strain>
    </source>
</reference>
<evidence type="ECO:0000313" key="3">
    <source>
        <dbReference type="EMBL" id="KAK4249360.1"/>
    </source>
</evidence>
<evidence type="ECO:0000259" key="2">
    <source>
        <dbReference type="Pfam" id="PF24883"/>
    </source>
</evidence>
<keyword evidence="1" id="KW-0677">Repeat</keyword>
<evidence type="ECO:0000256" key="1">
    <source>
        <dbReference type="ARBA" id="ARBA00022737"/>
    </source>
</evidence>
<reference evidence="3" key="2">
    <citation type="submission" date="2023-05" db="EMBL/GenBank/DDBJ databases">
        <authorList>
            <consortium name="Lawrence Berkeley National Laboratory"/>
            <person name="Steindorff A."/>
            <person name="Hensen N."/>
            <person name="Bonometti L."/>
            <person name="Westerberg I."/>
            <person name="Brannstrom I.O."/>
            <person name="Guillou S."/>
            <person name="Cros-Aarteil S."/>
            <person name="Calhoun S."/>
            <person name="Haridas S."/>
            <person name="Kuo A."/>
            <person name="Mondo S."/>
            <person name="Pangilinan J."/>
            <person name="Riley R."/>
            <person name="Labutti K."/>
            <person name="Andreopoulos B."/>
            <person name="Lipzen A."/>
            <person name="Chen C."/>
            <person name="Yanf M."/>
            <person name="Daum C."/>
            <person name="Ng V."/>
            <person name="Clum A."/>
            <person name="Ohm R."/>
            <person name="Martin F."/>
            <person name="Silar P."/>
            <person name="Natvig D."/>
            <person name="Lalanne C."/>
            <person name="Gautier V."/>
            <person name="Ament-Velasquez S.L."/>
            <person name="Kruys A."/>
            <person name="Hutchinson M.I."/>
            <person name="Powell A.J."/>
            <person name="Barry K."/>
            <person name="Miller A.N."/>
            <person name="Grigoriev I.V."/>
            <person name="Debuchy R."/>
            <person name="Gladieux P."/>
            <person name="Thoren M.H."/>
            <person name="Johannesson H."/>
        </authorList>
    </citation>
    <scope>NUCLEOTIDE SEQUENCE</scope>
    <source>
        <strain evidence="3">CBS 359.72</strain>
    </source>
</reference>
<name>A0AAN7CVZ7_9PEZI</name>
<comment type="caution">
    <text evidence="3">The sequence shown here is derived from an EMBL/GenBank/DDBJ whole genome shotgun (WGS) entry which is preliminary data.</text>
</comment>
<dbReference type="Pfam" id="PF24883">
    <property type="entry name" value="NPHP3_N"/>
    <property type="match status" value="1"/>
</dbReference>
<dbReference type="Proteomes" id="UP001303647">
    <property type="component" value="Unassembled WGS sequence"/>
</dbReference>
<dbReference type="SUPFAM" id="SSF52540">
    <property type="entry name" value="P-loop containing nucleoside triphosphate hydrolases"/>
    <property type="match status" value="1"/>
</dbReference>
<protein>
    <recommendedName>
        <fullName evidence="2">Nephrocystin 3-like N-terminal domain-containing protein</fullName>
    </recommendedName>
</protein>
<feature type="domain" description="Nephrocystin 3-like N-terminal" evidence="2">
    <location>
        <begin position="189"/>
        <end position="349"/>
    </location>
</feature>
<dbReference type="AlphaFoldDB" id="A0AAN7CVZ7"/>
<organism evidence="3 4">
    <name type="scientific">Corynascus novoguineensis</name>
    <dbReference type="NCBI Taxonomy" id="1126955"/>
    <lineage>
        <taxon>Eukaryota</taxon>
        <taxon>Fungi</taxon>
        <taxon>Dikarya</taxon>
        <taxon>Ascomycota</taxon>
        <taxon>Pezizomycotina</taxon>
        <taxon>Sordariomycetes</taxon>
        <taxon>Sordariomycetidae</taxon>
        <taxon>Sordariales</taxon>
        <taxon>Chaetomiaceae</taxon>
        <taxon>Corynascus</taxon>
    </lineage>
</organism>
<proteinExistence type="predicted"/>
<dbReference type="EMBL" id="MU857624">
    <property type="protein sequence ID" value="KAK4249360.1"/>
    <property type="molecule type" value="Genomic_DNA"/>
</dbReference>